<feature type="signal peptide" evidence="1">
    <location>
        <begin position="1"/>
        <end position="24"/>
    </location>
</feature>
<evidence type="ECO:0000259" key="2">
    <source>
        <dbReference type="Pfam" id="PF24088"/>
    </source>
</evidence>
<dbReference type="Pfam" id="PF24088">
    <property type="entry name" value="DUF7373"/>
    <property type="match status" value="1"/>
</dbReference>
<feature type="domain" description="DUF7373" evidence="3">
    <location>
        <begin position="271"/>
        <end position="410"/>
    </location>
</feature>
<dbReference type="PROSITE" id="PS51257">
    <property type="entry name" value="PROKAR_LIPOPROTEIN"/>
    <property type="match status" value="1"/>
</dbReference>
<dbReference type="AlphaFoldDB" id="A0A849CF11"/>
<protein>
    <submittedName>
        <fullName evidence="4">Uncharacterized protein</fullName>
    </submittedName>
</protein>
<dbReference type="Proteomes" id="UP000586827">
    <property type="component" value="Unassembled WGS sequence"/>
</dbReference>
<keyword evidence="5" id="KW-1185">Reference proteome</keyword>
<dbReference type="Pfam" id="PF24092">
    <property type="entry name" value="DUF7373_C"/>
    <property type="match status" value="1"/>
</dbReference>
<evidence type="ECO:0000313" key="5">
    <source>
        <dbReference type="Proteomes" id="UP000586827"/>
    </source>
</evidence>
<proteinExistence type="predicted"/>
<evidence type="ECO:0000313" key="4">
    <source>
        <dbReference type="EMBL" id="NNH71931.1"/>
    </source>
</evidence>
<dbReference type="RefSeq" id="WP_067527206.1">
    <property type="nucleotide sequence ID" value="NZ_JABELX010000006.1"/>
</dbReference>
<organism evidence="4 5">
    <name type="scientific">Nocardia uniformis</name>
    <dbReference type="NCBI Taxonomy" id="53432"/>
    <lineage>
        <taxon>Bacteria</taxon>
        <taxon>Bacillati</taxon>
        <taxon>Actinomycetota</taxon>
        <taxon>Actinomycetes</taxon>
        <taxon>Mycobacteriales</taxon>
        <taxon>Nocardiaceae</taxon>
        <taxon>Nocardia</taxon>
    </lineage>
</organism>
<evidence type="ECO:0000256" key="1">
    <source>
        <dbReference type="SAM" id="SignalP"/>
    </source>
</evidence>
<keyword evidence="1" id="KW-0732">Signal</keyword>
<reference evidence="4 5" key="1">
    <citation type="submission" date="2020-05" db="EMBL/GenBank/DDBJ databases">
        <title>MicrobeNet Type strains.</title>
        <authorList>
            <person name="Nicholson A.C."/>
        </authorList>
    </citation>
    <scope>NUCLEOTIDE SEQUENCE [LARGE SCALE GENOMIC DNA]</scope>
    <source>
        <strain evidence="4 5">JCM 3224</strain>
    </source>
</reference>
<comment type="caution">
    <text evidence="4">The sequence shown here is derived from an EMBL/GenBank/DDBJ whole genome shotgun (WGS) entry which is preliminary data.</text>
</comment>
<feature type="chain" id="PRO_5039233408" evidence="1">
    <location>
        <begin position="25"/>
        <end position="411"/>
    </location>
</feature>
<gene>
    <name evidence="4" type="ORF">HLB23_19060</name>
</gene>
<dbReference type="InterPro" id="IPR055797">
    <property type="entry name" value="DUF7373"/>
</dbReference>
<dbReference type="EMBL" id="JABELX010000006">
    <property type="protein sequence ID" value="NNH71931.1"/>
    <property type="molecule type" value="Genomic_DNA"/>
</dbReference>
<name>A0A849CF11_9NOCA</name>
<feature type="domain" description="DUF7373" evidence="2">
    <location>
        <begin position="57"/>
        <end position="265"/>
    </location>
</feature>
<evidence type="ECO:0000259" key="3">
    <source>
        <dbReference type="Pfam" id="PF24092"/>
    </source>
</evidence>
<sequence>MRNFGRAACAVGIAVSIALTSACGSDSDSPADPAEPVVDLASLNVGGFPTQIKPYDKVNSIELAKLIEAERLANYLPLPSEIMPEVKYAPSAQGGAVRPFIDFSSAAIRTRADADPDAMNEAAQGFVGGFVTTGRSDAVANLSYELDNVVMVFSDDQAAADAAAALGRLDLESGPDENQAVEIPDHPEAIAFTVDNISGPGQLRSWYATGKFVIFTYVYDSVMSVLKERDLPKLLERAKRSIEVITPRVAEFPATPSDQLMDLQVDPDGVLARALFTVLDDNSQRGMPGVYDRQGGLQISSAPEVDGPLFEKTGVDRVAWRGSFLYRTRDAAAAAELIAERTETSRKFQRADSPQNLPNAQCHQAVNANKFEIAYYCFVSHGRYAAEVAANQLLDAQQRISAQYALLVNSN</sequence>
<accession>A0A849CF11</accession>
<dbReference type="InterPro" id="IPR056463">
    <property type="entry name" value="DUF7373_C"/>
</dbReference>